<dbReference type="GO" id="GO:0004536">
    <property type="term" value="F:DNA nuclease activity"/>
    <property type="evidence" value="ECO:0007669"/>
    <property type="project" value="InterPro"/>
</dbReference>
<dbReference type="RefSeq" id="WP_149730902.1">
    <property type="nucleotide sequence ID" value="NZ_FMXB01000002.1"/>
</dbReference>
<feature type="binding site" evidence="3">
    <location>
        <position position="131"/>
    </location>
    <ligand>
        <name>a divalent metal cation</name>
        <dbReference type="ChEBI" id="CHEBI:60240"/>
        <label>2</label>
    </ligand>
</feature>
<proteinExistence type="predicted"/>
<name>A0A1G5V344_9EURY</name>
<dbReference type="FunFam" id="3.20.20.140:FF:000005">
    <property type="entry name" value="TatD family hydrolase"/>
    <property type="match status" value="1"/>
</dbReference>
<feature type="binding site" evidence="3">
    <location>
        <position position="93"/>
    </location>
    <ligand>
        <name>a divalent metal cation</name>
        <dbReference type="ChEBI" id="CHEBI:60240"/>
        <label>1</label>
    </ligand>
</feature>
<dbReference type="EMBL" id="FMXB01000002">
    <property type="protein sequence ID" value="SDA39415.1"/>
    <property type="molecule type" value="Genomic_DNA"/>
</dbReference>
<dbReference type="CDD" id="cd01310">
    <property type="entry name" value="TatD_DNAse"/>
    <property type="match status" value="1"/>
</dbReference>
<sequence>MIDTHCHIDFEEYDEDRDQIIKRAEEVLDAVVVSGIGYESNRGVLDLCSKYENFIYPSLGYHPVSSQNCTEEELKLTHQDIIENRDNIVAIGEVGMDYFYVKDKALREKQREIFQTFIELADEYKIPLLMHVRDCEKKALNMVLEYENIPYVVFHCFSGSKKTAKRIIQNDNYFMSFSTMLCYSTQHQELIKNIPLDNILTETDSPYLAMTKEERNEPANVVNAVKKIAEIQNEDVETVDSITTANARRIFKI</sequence>
<dbReference type="InterPro" id="IPR018228">
    <property type="entry name" value="DNase_TatD-rel_CS"/>
</dbReference>
<keyword evidence="1 3" id="KW-0479">Metal-binding</keyword>
<protein>
    <submittedName>
        <fullName evidence="4">TatD DNase family protein</fullName>
    </submittedName>
</protein>
<dbReference type="PIRSF" id="PIRSF005902">
    <property type="entry name" value="DNase_TatD"/>
    <property type="match status" value="1"/>
</dbReference>
<gene>
    <name evidence="4" type="ORF">SAMN02910315_00254</name>
</gene>
<keyword evidence="5" id="KW-1185">Reference proteome</keyword>
<dbReference type="GO" id="GO:0016788">
    <property type="term" value="F:hydrolase activity, acting on ester bonds"/>
    <property type="evidence" value="ECO:0007669"/>
    <property type="project" value="InterPro"/>
</dbReference>
<evidence type="ECO:0000313" key="5">
    <source>
        <dbReference type="Proteomes" id="UP000323439"/>
    </source>
</evidence>
<dbReference type="AlphaFoldDB" id="A0A1G5V344"/>
<dbReference type="SUPFAM" id="SSF51556">
    <property type="entry name" value="Metallo-dependent hydrolases"/>
    <property type="match status" value="1"/>
</dbReference>
<keyword evidence="2" id="KW-0378">Hydrolase</keyword>
<feature type="binding site" evidence="3">
    <location>
        <position position="204"/>
    </location>
    <ligand>
        <name>a divalent metal cation</name>
        <dbReference type="ChEBI" id="CHEBI:60240"/>
        <label>1</label>
    </ligand>
</feature>
<dbReference type="STRING" id="230361.sm9_0973"/>
<evidence type="ECO:0000256" key="2">
    <source>
        <dbReference type="ARBA" id="ARBA00022801"/>
    </source>
</evidence>
<organism evidence="4 5">
    <name type="scientific">Methanobrevibacter millerae</name>
    <dbReference type="NCBI Taxonomy" id="230361"/>
    <lineage>
        <taxon>Archaea</taxon>
        <taxon>Methanobacteriati</taxon>
        <taxon>Methanobacteriota</taxon>
        <taxon>Methanomada group</taxon>
        <taxon>Methanobacteria</taxon>
        <taxon>Methanobacteriales</taxon>
        <taxon>Methanobacteriaceae</taxon>
        <taxon>Methanobrevibacter</taxon>
    </lineage>
</organism>
<evidence type="ECO:0000256" key="1">
    <source>
        <dbReference type="ARBA" id="ARBA00022723"/>
    </source>
</evidence>
<reference evidence="4 5" key="1">
    <citation type="submission" date="2016-10" db="EMBL/GenBank/DDBJ databases">
        <authorList>
            <person name="Varghese N."/>
            <person name="Submissions S."/>
        </authorList>
    </citation>
    <scope>NUCLEOTIDE SEQUENCE [LARGE SCALE GENOMIC DNA]</scope>
    <source>
        <strain evidence="4 5">DSM 16643</strain>
    </source>
</reference>
<feature type="binding site" evidence="3">
    <location>
        <position position="155"/>
    </location>
    <ligand>
        <name>a divalent metal cation</name>
        <dbReference type="ChEBI" id="CHEBI:60240"/>
        <label>2</label>
    </ligand>
</feature>
<accession>A0A1G5V344</accession>
<dbReference type="Proteomes" id="UP000323439">
    <property type="component" value="Unassembled WGS sequence"/>
</dbReference>
<dbReference type="Gene3D" id="3.20.20.140">
    <property type="entry name" value="Metal-dependent hydrolases"/>
    <property type="match status" value="1"/>
</dbReference>
<evidence type="ECO:0000256" key="3">
    <source>
        <dbReference type="PIRSR" id="PIRSR005902-1"/>
    </source>
</evidence>
<dbReference type="OrthoDB" id="26412at2157"/>
<dbReference type="PANTHER" id="PTHR46124:SF2">
    <property type="entry name" value="D-AMINOACYL-TRNA DEACYLASE"/>
    <property type="match status" value="1"/>
</dbReference>
<dbReference type="PROSITE" id="PS01137">
    <property type="entry name" value="TATD_1"/>
    <property type="match status" value="1"/>
</dbReference>
<dbReference type="PROSITE" id="PS01091">
    <property type="entry name" value="TATD_3"/>
    <property type="match status" value="1"/>
</dbReference>
<dbReference type="Pfam" id="PF01026">
    <property type="entry name" value="TatD_DNase"/>
    <property type="match status" value="1"/>
</dbReference>
<evidence type="ECO:0000313" key="4">
    <source>
        <dbReference type="EMBL" id="SDA39415.1"/>
    </source>
</evidence>
<dbReference type="PANTHER" id="PTHR46124">
    <property type="entry name" value="D-AMINOACYL-TRNA DEACYLASE"/>
    <property type="match status" value="1"/>
</dbReference>
<dbReference type="InterPro" id="IPR015991">
    <property type="entry name" value="TatD/YcfH-like"/>
</dbReference>
<dbReference type="NCBIfam" id="TIGR00010">
    <property type="entry name" value="YchF/TatD family DNA exonuclease"/>
    <property type="match status" value="1"/>
</dbReference>
<feature type="binding site" evidence="3">
    <location>
        <position position="7"/>
    </location>
    <ligand>
        <name>a divalent metal cation</name>
        <dbReference type="ChEBI" id="CHEBI:60240"/>
        <label>1</label>
    </ligand>
</feature>
<feature type="binding site" evidence="3">
    <location>
        <position position="5"/>
    </location>
    <ligand>
        <name>a divalent metal cation</name>
        <dbReference type="ChEBI" id="CHEBI:60240"/>
        <label>1</label>
    </ligand>
</feature>
<dbReference type="GO" id="GO:0046872">
    <property type="term" value="F:metal ion binding"/>
    <property type="evidence" value="ECO:0007669"/>
    <property type="project" value="UniProtKB-KW"/>
</dbReference>
<dbReference type="InterPro" id="IPR032466">
    <property type="entry name" value="Metal_Hydrolase"/>
</dbReference>
<dbReference type="InterPro" id="IPR001130">
    <property type="entry name" value="TatD-like"/>
</dbReference>